<gene>
    <name evidence="2" type="ORF">H9Q80_09670</name>
</gene>
<organism evidence="2 3">
    <name type="scientific">[Eubacterium] hominis</name>
    <dbReference type="NCBI Taxonomy" id="2764325"/>
    <lineage>
        <taxon>Bacteria</taxon>
        <taxon>Bacillati</taxon>
        <taxon>Bacillota</taxon>
        <taxon>Erysipelotrichia</taxon>
        <taxon>Erysipelotrichales</taxon>
        <taxon>Erysipelotrichaceae</taxon>
        <taxon>Amedibacillus</taxon>
    </lineage>
</organism>
<dbReference type="Gene3D" id="1.10.1760.20">
    <property type="match status" value="1"/>
</dbReference>
<dbReference type="EMBL" id="CP060636">
    <property type="protein sequence ID" value="QNM14173.1"/>
    <property type="molecule type" value="Genomic_DNA"/>
</dbReference>
<dbReference type="AlphaFoldDB" id="A0A7G9GTP1"/>
<feature type="transmembrane region" description="Helical" evidence="1">
    <location>
        <begin position="180"/>
        <end position="209"/>
    </location>
</feature>
<evidence type="ECO:0000313" key="2">
    <source>
        <dbReference type="EMBL" id="QNM14173.1"/>
    </source>
</evidence>
<evidence type="ECO:0000256" key="1">
    <source>
        <dbReference type="SAM" id="Phobius"/>
    </source>
</evidence>
<dbReference type="GO" id="GO:0016020">
    <property type="term" value="C:membrane"/>
    <property type="evidence" value="ECO:0007669"/>
    <property type="project" value="InterPro"/>
</dbReference>
<proteinExistence type="predicted"/>
<feature type="transmembrane region" description="Helical" evidence="1">
    <location>
        <begin position="118"/>
        <end position="138"/>
    </location>
</feature>
<keyword evidence="1" id="KW-0812">Transmembrane</keyword>
<feature type="transmembrane region" description="Helical" evidence="1">
    <location>
        <begin position="150"/>
        <end position="168"/>
    </location>
</feature>
<keyword evidence="3" id="KW-1185">Reference proteome</keyword>
<protein>
    <submittedName>
        <fullName evidence="2">ECF transporter S component</fullName>
    </submittedName>
</protein>
<dbReference type="Pfam" id="PF20221">
    <property type="entry name" value="DUF6580"/>
    <property type="match status" value="1"/>
</dbReference>
<reference evidence="2 3" key="1">
    <citation type="submission" date="2020-08" db="EMBL/GenBank/DDBJ databases">
        <authorList>
            <person name="Liu C."/>
            <person name="Sun Q."/>
        </authorList>
    </citation>
    <scope>NUCLEOTIDE SEQUENCE [LARGE SCALE GENOMIC DNA]</scope>
    <source>
        <strain evidence="2 3">NSJ-61</strain>
    </source>
</reference>
<keyword evidence="1" id="KW-0472">Membrane</keyword>
<keyword evidence="1" id="KW-1133">Transmembrane helix</keyword>
<dbReference type="KEGG" id="ehn:H9Q80_09670"/>
<dbReference type="Proteomes" id="UP000515856">
    <property type="component" value="Chromosome"/>
</dbReference>
<accession>A0A7G9GTP1</accession>
<feature type="transmembrane region" description="Helical" evidence="1">
    <location>
        <begin position="7"/>
        <end position="24"/>
    </location>
</feature>
<feature type="transmembrane region" description="Helical" evidence="1">
    <location>
        <begin position="30"/>
        <end position="47"/>
    </location>
</feature>
<dbReference type="InterPro" id="IPR046487">
    <property type="entry name" value="DUF6580"/>
</dbReference>
<dbReference type="RefSeq" id="WP_117454857.1">
    <property type="nucleotide sequence ID" value="NZ_CP060636.1"/>
</dbReference>
<sequence length="222" mass="25357">MTHVWKRRIGFLGLLCTFMLFLLYGFEEHFLFYANLGAICILFSCWNQYDKRSPRLSELVLCACMITMAVAGRVLFLWAPGFKPLTGIAIIAGALLGGWNGFLCGSLSALLSDLFFGIGPWTFFQMLAWGIIGLGAGFIHKCFKKRTIRIVYALFSGVFFSVFMDIYSTMATGSFEFQRYIALLITSLPFMVIYMISNVLFVEILYPIMHKKIERIRLKYDL</sequence>
<evidence type="ECO:0000313" key="3">
    <source>
        <dbReference type="Proteomes" id="UP000515856"/>
    </source>
</evidence>
<name>A0A7G9GTP1_9FIRM</name>